<feature type="region of interest" description="Disordered" evidence="6">
    <location>
        <begin position="616"/>
        <end position="647"/>
    </location>
</feature>
<evidence type="ECO:0000259" key="10">
    <source>
        <dbReference type="Pfam" id="PF07731"/>
    </source>
</evidence>
<dbReference type="CDD" id="cd13877">
    <property type="entry name" value="CuRO_2_Fet3p_like"/>
    <property type="match status" value="1"/>
</dbReference>
<dbReference type="InterPro" id="IPR033138">
    <property type="entry name" value="Cu_oxidase_CS"/>
</dbReference>
<keyword evidence="4" id="KW-0560">Oxidoreductase</keyword>
<evidence type="ECO:0000256" key="7">
    <source>
        <dbReference type="SAM" id="Phobius"/>
    </source>
</evidence>
<dbReference type="Pfam" id="PF07731">
    <property type="entry name" value="Cu-oxidase_2"/>
    <property type="match status" value="1"/>
</dbReference>
<dbReference type="Pfam" id="PF07732">
    <property type="entry name" value="Cu-oxidase_3"/>
    <property type="match status" value="1"/>
</dbReference>
<accession>A0AAN8I2U0</accession>
<evidence type="ECO:0000313" key="13">
    <source>
        <dbReference type="Proteomes" id="UP001316803"/>
    </source>
</evidence>
<dbReference type="InterPro" id="IPR011707">
    <property type="entry name" value="Cu-oxidase-like_N"/>
</dbReference>
<evidence type="ECO:0000256" key="5">
    <source>
        <dbReference type="ARBA" id="ARBA00023008"/>
    </source>
</evidence>
<dbReference type="Proteomes" id="UP001316803">
    <property type="component" value="Unassembled WGS sequence"/>
</dbReference>
<dbReference type="InterPro" id="IPR044130">
    <property type="entry name" value="CuRO_2_Fet3-like"/>
</dbReference>
<name>A0AAN8I2U0_9EURO</name>
<dbReference type="GO" id="GO:0004322">
    <property type="term" value="F:ferroxidase activity"/>
    <property type="evidence" value="ECO:0007669"/>
    <property type="project" value="TreeGrafter"/>
</dbReference>
<feature type="domain" description="Plastocyanin-like" evidence="11">
    <location>
        <begin position="28"/>
        <end position="142"/>
    </location>
</feature>
<dbReference type="Pfam" id="PF00394">
    <property type="entry name" value="Cu-oxidase"/>
    <property type="match status" value="1"/>
</dbReference>
<feature type="transmembrane region" description="Helical" evidence="7">
    <location>
        <begin position="560"/>
        <end position="581"/>
    </location>
</feature>
<keyword evidence="7" id="KW-0472">Membrane</keyword>
<feature type="compositionally biased region" description="Basic and acidic residues" evidence="6">
    <location>
        <begin position="616"/>
        <end position="639"/>
    </location>
</feature>
<dbReference type="CDD" id="cd13851">
    <property type="entry name" value="CuRO_1_Fet3p"/>
    <property type="match status" value="1"/>
</dbReference>
<evidence type="ECO:0000256" key="3">
    <source>
        <dbReference type="ARBA" id="ARBA00022729"/>
    </source>
</evidence>
<dbReference type="PANTHER" id="PTHR11709:SF361">
    <property type="entry name" value="IRON TRANSPORT MULTICOPPER OXIDASE FET3"/>
    <property type="match status" value="1"/>
</dbReference>
<evidence type="ECO:0000256" key="1">
    <source>
        <dbReference type="ARBA" id="ARBA00010609"/>
    </source>
</evidence>
<dbReference type="GO" id="GO:0033573">
    <property type="term" value="C:high-affinity iron permease complex"/>
    <property type="evidence" value="ECO:0007669"/>
    <property type="project" value="TreeGrafter"/>
</dbReference>
<dbReference type="SUPFAM" id="SSF49503">
    <property type="entry name" value="Cupredoxins"/>
    <property type="match status" value="3"/>
</dbReference>
<dbReference type="GO" id="GO:0033215">
    <property type="term" value="P:reductive iron assimilation"/>
    <property type="evidence" value="ECO:0007669"/>
    <property type="project" value="TreeGrafter"/>
</dbReference>
<keyword evidence="13" id="KW-1185">Reference proteome</keyword>
<dbReference type="InterPro" id="IPR008972">
    <property type="entry name" value="Cupredoxin"/>
</dbReference>
<dbReference type="PROSITE" id="PS00079">
    <property type="entry name" value="MULTICOPPER_OXIDASE1"/>
    <property type="match status" value="2"/>
</dbReference>
<feature type="chain" id="PRO_5043044323" description="Multicopper oxidase" evidence="8">
    <location>
        <begin position="19"/>
        <end position="647"/>
    </location>
</feature>
<dbReference type="InterPro" id="IPR011706">
    <property type="entry name" value="Cu-oxidase_C"/>
</dbReference>
<feature type="domain" description="Plastocyanin-like" evidence="10">
    <location>
        <begin position="367"/>
        <end position="490"/>
    </location>
</feature>
<evidence type="ECO:0000256" key="4">
    <source>
        <dbReference type="ARBA" id="ARBA00023002"/>
    </source>
</evidence>
<dbReference type="PANTHER" id="PTHR11709">
    <property type="entry name" value="MULTI-COPPER OXIDASE"/>
    <property type="match status" value="1"/>
</dbReference>
<evidence type="ECO:0000259" key="9">
    <source>
        <dbReference type="Pfam" id="PF00394"/>
    </source>
</evidence>
<dbReference type="Gene3D" id="2.60.40.420">
    <property type="entry name" value="Cupredoxins - blue copper proteins"/>
    <property type="match status" value="3"/>
</dbReference>
<protein>
    <recommendedName>
        <fullName evidence="14">Multicopper oxidase</fullName>
    </recommendedName>
</protein>
<feature type="signal peptide" evidence="8">
    <location>
        <begin position="1"/>
        <end position="18"/>
    </location>
</feature>
<dbReference type="GO" id="GO:0005507">
    <property type="term" value="F:copper ion binding"/>
    <property type="evidence" value="ECO:0007669"/>
    <property type="project" value="InterPro"/>
</dbReference>
<dbReference type="InterPro" id="IPR002355">
    <property type="entry name" value="Cu_oxidase_Cu_BS"/>
</dbReference>
<organism evidence="12 13">
    <name type="scientific">Knufia fluminis</name>
    <dbReference type="NCBI Taxonomy" id="191047"/>
    <lineage>
        <taxon>Eukaryota</taxon>
        <taxon>Fungi</taxon>
        <taxon>Dikarya</taxon>
        <taxon>Ascomycota</taxon>
        <taxon>Pezizomycotina</taxon>
        <taxon>Eurotiomycetes</taxon>
        <taxon>Chaetothyriomycetidae</taxon>
        <taxon>Chaetothyriales</taxon>
        <taxon>Trichomeriaceae</taxon>
        <taxon>Knufia</taxon>
    </lineage>
</organism>
<keyword evidence="7" id="KW-0812">Transmembrane</keyword>
<evidence type="ECO:0008006" key="14">
    <source>
        <dbReference type="Google" id="ProtNLM"/>
    </source>
</evidence>
<proteinExistence type="inferred from homology"/>
<keyword evidence="2" id="KW-0479">Metal-binding</keyword>
<gene>
    <name evidence="12" type="ORF">OHC33_007210</name>
</gene>
<reference evidence="12 13" key="1">
    <citation type="submission" date="2022-12" db="EMBL/GenBank/DDBJ databases">
        <title>Genomic features and morphological characterization of a novel Knufia sp. strain isolated from spacecraft assembly facility.</title>
        <authorList>
            <person name="Teixeira M."/>
            <person name="Chander A.M."/>
            <person name="Stajich J.E."/>
            <person name="Venkateswaran K."/>
        </authorList>
    </citation>
    <scope>NUCLEOTIDE SEQUENCE [LARGE SCALE GENOMIC DNA]</scope>
    <source>
        <strain evidence="12 13">FJI-L2-BK-P2</strain>
    </source>
</reference>
<keyword evidence="7" id="KW-1133">Transmembrane helix</keyword>
<dbReference type="InterPro" id="IPR045087">
    <property type="entry name" value="Cu-oxidase_fam"/>
</dbReference>
<comment type="similarity">
    <text evidence="1">Belongs to the multicopper oxidase family.</text>
</comment>
<dbReference type="GO" id="GO:0010106">
    <property type="term" value="P:cellular response to iron ion starvation"/>
    <property type="evidence" value="ECO:0007669"/>
    <property type="project" value="TreeGrafter"/>
</dbReference>
<evidence type="ECO:0000256" key="6">
    <source>
        <dbReference type="SAM" id="MobiDB-lite"/>
    </source>
</evidence>
<evidence type="ECO:0000313" key="12">
    <source>
        <dbReference type="EMBL" id="KAK5951917.1"/>
    </source>
</evidence>
<dbReference type="EMBL" id="JAKLMC020000018">
    <property type="protein sequence ID" value="KAK5951917.1"/>
    <property type="molecule type" value="Genomic_DNA"/>
</dbReference>
<comment type="caution">
    <text evidence="12">The sequence shown here is derived from an EMBL/GenBank/DDBJ whole genome shotgun (WGS) entry which is preliminary data.</text>
</comment>
<keyword evidence="3 8" id="KW-0732">Signal</keyword>
<dbReference type="AlphaFoldDB" id="A0AAN8I2U0"/>
<evidence type="ECO:0000259" key="11">
    <source>
        <dbReference type="Pfam" id="PF07732"/>
    </source>
</evidence>
<sequence>MLLLFLTTVLLVCYTGHAATLNHDFNLTWTLASPDGFTRPVIGVNNIWPPPTITATLGDTVVINVHNQLGNQSSSLHFHGLFMNGTNSMDGTSGIVQCAIPPDGLFKYEFTVDQVGTYWYHSHQQSQYPDGLRGALVVHDPNSPLRDMYDDEILLTLSDWYHEQTTEILPKYMRPDNNMLTDPKPDAYLLNDTQDLKVHVQPGSTYLVRLVNMGAFEAQKFWINEHELTIVEVDGVYTKSAKTNMVSLTPGQRCAFLVSVKDMPGTNYALAAAMDRSADRHMMSHSSNPEEEVPSVTGWLVSDPTAPLAAMPTVPSMPPIDDFSLEPYDEAPLQPAADTTINLVVEMKRAADGLSHWMFNTTSYIQPKIPTLFSAETSDDYDPSSIPIVLPHNSIIDLIIYNKHMSGHPFHIHGHTFQVAHRSAKSAGRYNPNTTDLATTPIRRDTIMVPGGGSAVLRFRADNPGVWFFHCHMEWHAHSGLALTFVEAPEMIRAREPLSALGQMSLTNLRECVPEVLWPVDATGEVEAVEDEDAEELKESEEAYDEDGGASGGSATTFRLLAYCLALFIVSMSIAVAFLMWRRSQTGTGPIEEKVLRRHKQNYSLVPLSEGVAVDHNHGDFNEEHESIDSHESSKEEQVTARLLPGE</sequence>
<feature type="domain" description="Plastocyanin-like" evidence="9">
    <location>
        <begin position="152"/>
        <end position="283"/>
    </location>
</feature>
<evidence type="ECO:0000256" key="2">
    <source>
        <dbReference type="ARBA" id="ARBA00022723"/>
    </source>
</evidence>
<keyword evidence="5" id="KW-0186">Copper</keyword>
<dbReference type="PROSITE" id="PS00080">
    <property type="entry name" value="MULTICOPPER_OXIDASE2"/>
    <property type="match status" value="1"/>
</dbReference>
<dbReference type="InterPro" id="IPR001117">
    <property type="entry name" value="Cu-oxidase_2nd"/>
</dbReference>
<evidence type="ECO:0000256" key="8">
    <source>
        <dbReference type="SAM" id="SignalP"/>
    </source>
</evidence>